<dbReference type="Pfam" id="PF14525">
    <property type="entry name" value="AraC_binding_2"/>
    <property type="match status" value="1"/>
</dbReference>
<keyword evidence="6" id="KW-1185">Reference proteome</keyword>
<keyword evidence="1" id="KW-0805">Transcription regulation</keyword>
<dbReference type="PANTHER" id="PTHR46796">
    <property type="entry name" value="HTH-TYPE TRANSCRIPTIONAL ACTIVATOR RHAS-RELATED"/>
    <property type="match status" value="1"/>
</dbReference>
<accession>A0A561SLH6</accession>
<dbReference type="PRINTS" id="PR00032">
    <property type="entry name" value="HTHARAC"/>
</dbReference>
<dbReference type="Gene3D" id="1.10.10.60">
    <property type="entry name" value="Homeodomain-like"/>
    <property type="match status" value="1"/>
</dbReference>
<name>A0A561SLH6_9PSEU</name>
<evidence type="ECO:0000256" key="3">
    <source>
        <dbReference type="ARBA" id="ARBA00023163"/>
    </source>
</evidence>
<dbReference type="AlphaFoldDB" id="A0A561SLH6"/>
<dbReference type="InterPro" id="IPR050204">
    <property type="entry name" value="AraC_XylS_family_regulators"/>
</dbReference>
<dbReference type="InterPro" id="IPR018060">
    <property type="entry name" value="HTH_AraC"/>
</dbReference>
<comment type="caution">
    <text evidence="5">The sequence shown here is derived from an EMBL/GenBank/DDBJ whole genome shotgun (WGS) entry which is preliminary data.</text>
</comment>
<dbReference type="InterPro" id="IPR018062">
    <property type="entry name" value="HTH_AraC-typ_CS"/>
</dbReference>
<dbReference type="SUPFAM" id="SSF46689">
    <property type="entry name" value="Homeodomain-like"/>
    <property type="match status" value="1"/>
</dbReference>
<dbReference type="GO" id="GO:0043565">
    <property type="term" value="F:sequence-specific DNA binding"/>
    <property type="evidence" value="ECO:0007669"/>
    <property type="project" value="InterPro"/>
</dbReference>
<organism evidence="5 6">
    <name type="scientific">Pseudonocardia hierapolitana</name>
    <dbReference type="NCBI Taxonomy" id="1128676"/>
    <lineage>
        <taxon>Bacteria</taxon>
        <taxon>Bacillati</taxon>
        <taxon>Actinomycetota</taxon>
        <taxon>Actinomycetes</taxon>
        <taxon>Pseudonocardiales</taxon>
        <taxon>Pseudonocardiaceae</taxon>
        <taxon>Pseudonocardia</taxon>
    </lineage>
</organism>
<feature type="domain" description="HTH araC/xylS-type" evidence="4">
    <location>
        <begin position="205"/>
        <end position="302"/>
    </location>
</feature>
<proteinExistence type="predicted"/>
<gene>
    <name evidence="5" type="ORF">FHX44_111610</name>
</gene>
<protein>
    <submittedName>
        <fullName evidence="5">AraC-like DNA-binding protein</fullName>
    </submittedName>
</protein>
<dbReference type="PROSITE" id="PS01124">
    <property type="entry name" value="HTH_ARAC_FAMILY_2"/>
    <property type="match status" value="1"/>
</dbReference>
<sequence length="302" mass="32929">MDVGAHLVERTSTLRLDAHERAEFWSQYVRTNHCSFSSGFADASDFRARTVLQRGPRHQMVEFWSEQIHYVRSAKDVARDDDYRVRVLVPLAGNMLVRAGDQDVRLNPGAAGLLATAHPFEIRHGDGVRALVFTLPDASPDTPPRPVLDLRTGLGAVAHNLLTGIAAESDRFGPGEFERAAAGAAEMLRQLATPATSGSLYLVEQAFRAHVAEHAADPKLTGASAAAALGWSLRQVQVALKAADTTPSEVIRRERLTLARRLLGDGRLRISDVAFASGFSSVNTFTDAFRREFGGTPRSFRS</sequence>
<reference evidence="5 6" key="1">
    <citation type="submission" date="2019-06" db="EMBL/GenBank/DDBJ databases">
        <title>Sequencing the genomes of 1000 actinobacteria strains.</title>
        <authorList>
            <person name="Klenk H.-P."/>
        </authorList>
    </citation>
    <scope>NUCLEOTIDE SEQUENCE [LARGE SCALE GENOMIC DNA]</scope>
    <source>
        <strain evidence="5 6">DSM 45671</strain>
    </source>
</reference>
<dbReference type="InterPro" id="IPR035418">
    <property type="entry name" value="AraC-bd_2"/>
</dbReference>
<dbReference type="InterPro" id="IPR009057">
    <property type="entry name" value="Homeodomain-like_sf"/>
</dbReference>
<dbReference type="RefSeq" id="WP_170308826.1">
    <property type="nucleotide sequence ID" value="NZ_VIWU01000001.1"/>
</dbReference>
<evidence type="ECO:0000313" key="6">
    <source>
        <dbReference type="Proteomes" id="UP000321261"/>
    </source>
</evidence>
<keyword evidence="2 5" id="KW-0238">DNA-binding</keyword>
<dbReference type="PANTHER" id="PTHR46796:SF6">
    <property type="entry name" value="ARAC SUBFAMILY"/>
    <property type="match status" value="1"/>
</dbReference>
<dbReference type="InterPro" id="IPR020449">
    <property type="entry name" value="Tscrpt_reg_AraC-type_HTH"/>
</dbReference>
<keyword evidence="3" id="KW-0804">Transcription</keyword>
<dbReference type="Pfam" id="PF12833">
    <property type="entry name" value="HTH_18"/>
    <property type="match status" value="1"/>
</dbReference>
<evidence type="ECO:0000259" key="4">
    <source>
        <dbReference type="PROSITE" id="PS01124"/>
    </source>
</evidence>
<dbReference type="Proteomes" id="UP000321261">
    <property type="component" value="Unassembled WGS sequence"/>
</dbReference>
<dbReference type="EMBL" id="VIWU01000001">
    <property type="protein sequence ID" value="TWF75725.1"/>
    <property type="molecule type" value="Genomic_DNA"/>
</dbReference>
<dbReference type="PROSITE" id="PS00041">
    <property type="entry name" value="HTH_ARAC_FAMILY_1"/>
    <property type="match status" value="1"/>
</dbReference>
<dbReference type="SMART" id="SM00342">
    <property type="entry name" value="HTH_ARAC"/>
    <property type="match status" value="1"/>
</dbReference>
<evidence type="ECO:0000313" key="5">
    <source>
        <dbReference type="EMBL" id="TWF75725.1"/>
    </source>
</evidence>
<evidence type="ECO:0000256" key="2">
    <source>
        <dbReference type="ARBA" id="ARBA00023125"/>
    </source>
</evidence>
<evidence type="ECO:0000256" key="1">
    <source>
        <dbReference type="ARBA" id="ARBA00023015"/>
    </source>
</evidence>
<dbReference type="GO" id="GO:0003700">
    <property type="term" value="F:DNA-binding transcription factor activity"/>
    <property type="evidence" value="ECO:0007669"/>
    <property type="project" value="InterPro"/>
</dbReference>